<evidence type="ECO:0000256" key="10">
    <source>
        <dbReference type="SAM" id="MobiDB-lite"/>
    </source>
</evidence>
<evidence type="ECO:0000256" key="5">
    <source>
        <dbReference type="ARBA" id="ARBA00023187"/>
    </source>
</evidence>
<evidence type="ECO:0000259" key="11">
    <source>
        <dbReference type="PROSITE" id="PS50102"/>
    </source>
</evidence>
<keyword evidence="5" id="KW-0508">mRNA splicing</keyword>
<gene>
    <name evidence="12" type="ORF">BT63DRAFT_366617</name>
</gene>
<feature type="domain" description="RRM" evidence="11">
    <location>
        <begin position="662"/>
        <end position="735"/>
    </location>
</feature>
<dbReference type="GO" id="GO:0008380">
    <property type="term" value="P:RNA splicing"/>
    <property type="evidence" value="ECO:0007669"/>
    <property type="project" value="UniProtKB-KW"/>
</dbReference>
<name>A0A6A6UVQ6_9PEZI</name>
<evidence type="ECO:0000256" key="9">
    <source>
        <dbReference type="PROSITE-ProRule" id="PRU00176"/>
    </source>
</evidence>
<evidence type="ECO:0000256" key="8">
    <source>
        <dbReference type="ARBA" id="ARBA00093627"/>
    </source>
</evidence>
<reference evidence="12" key="1">
    <citation type="journal article" date="2020" name="Stud. Mycol.">
        <title>101 Dothideomycetes genomes: a test case for predicting lifestyles and emergence of pathogens.</title>
        <authorList>
            <person name="Haridas S."/>
            <person name="Albert R."/>
            <person name="Binder M."/>
            <person name="Bloem J."/>
            <person name="Labutti K."/>
            <person name="Salamov A."/>
            <person name="Andreopoulos B."/>
            <person name="Baker S."/>
            <person name="Barry K."/>
            <person name="Bills G."/>
            <person name="Bluhm B."/>
            <person name="Cannon C."/>
            <person name="Castanera R."/>
            <person name="Culley D."/>
            <person name="Daum C."/>
            <person name="Ezra D."/>
            <person name="Gonzalez J."/>
            <person name="Henrissat B."/>
            <person name="Kuo A."/>
            <person name="Liang C."/>
            <person name="Lipzen A."/>
            <person name="Lutzoni F."/>
            <person name="Magnuson J."/>
            <person name="Mondo S."/>
            <person name="Nolan M."/>
            <person name="Ohm R."/>
            <person name="Pangilinan J."/>
            <person name="Park H.-J."/>
            <person name="Ramirez L."/>
            <person name="Alfaro M."/>
            <person name="Sun H."/>
            <person name="Tritt A."/>
            <person name="Yoshinaga Y."/>
            <person name="Zwiers L.-H."/>
            <person name="Turgeon B."/>
            <person name="Goodwin S."/>
            <person name="Spatafora J."/>
            <person name="Crous P."/>
            <person name="Grigoriev I."/>
        </authorList>
    </citation>
    <scope>NUCLEOTIDE SEQUENCE</scope>
    <source>
        <strain evidence="12">CBS 115976</strain>
    </source>
</reference>
<evidence type="ECO:0000256" key="7">
    <source>
        <dbReference type="ARBA" id="ARBA00093374"/>
    </source>
</evidence>
<proteinExistence type="predicted"/>
<dbReference type="Proteomes" id="UP000799302">
    <property type="component" value="Unassembled WGS sequence"/>
</dbReference>
<dbReference type="SUPFAM" id="SSF54928">
    <property type="entry name" value="RNA-binding domain, RBD"/>
    <property type="match status" value="2"/>
</dbReference>
<comment type="subcellular location">
    <subcellularLocation>
        <location evidence="1">Nucleus</location>
    </subcellularLocation>
</comment>
<evidence type="ECO:0000256" key="2">
    <source>
        <dbReference type="ARBA" id="ARBA00022664"/>
    </source>
</evidence>
<feature type="compositionally biased region" description="Basic and acidic residues" evidence="10">
    <location>
        <begin position="606"/>
        <end position="626"/>
    </location>
</feature>
<accession>A0A6A6UVQ6</accession>
<keyword evidence="2" id="KW-0507">mRNA processing</keyword>
<dbReference type="PROSITE" id="PS50102">
    <property type="entry name" value="RRM"/>
    <property type="match status" value="4"/>
</dbReference>
<evidence type="ECO:0000256" key="3">
    <source>
        <dbReference type="ARBA" id="ARBA00022737"/>
    </source>
</evidence>
<keyword evidence="6" id="KW-0539">Nucleus</keyword>
<dbReference type="Pfam" id="PF00076">
    <property type="entry name" value="RRM_1"/>
    <property type="match status" value="3"/>
</dbReference>
<evidence type="ECO:0000313" key="12">
    <source>
        <dbReference type="EMBL" id="KAF2675158.1"/>
    </source>
</evidence>
<dbReference type="InterPro" id="IPR003107">
    <property type="entry name" value="HAT"/>
</dbReference>
<dbReference type="SUPFAM" id="SSF48452">
    <property type="entry name" value="TPR-like"/>
    <property type="match status" value="1"/>
</dbReference>
<dbReference type="Gene3D" id="3.30.70.330">
    <property type="match status" value="4"/>
</dbReference>
<dbReference type="Gene3D" id="1.25.40.10">
    <property type="entry name" value="Tetratricopeptide repeat domain"/>
    <property type="match status" value="2"/>
</dbReference>
<dbReference type="SMART" id="SM00360">
    <property type="entry name" value="RRM"/>
    <property type="match status" value="4"/>
</dbReference>
<feature type="compositionally biased region" description="Low complexity" evidence="10">
    <location>
        <begin position="644"/>
        <end position="653"/>
    </location>
</feature>
<dbReference type="EMBL" id="MU004230">
    <property type="protein sequence ID" value="KAF2675158.1"/>
    <property type="molecule type" value="Genomic_DNA"/>
</dbReference>
<dbReference type="PANTHER" id="PTHR48025:SF1">
    <property type="entry name" value="RRM DOMAIN-CONTAINING PROTEIN"/>
    <property type="match status" value="1"/>
</dbReference>
<feature type="region of interest" description="Disordered" evidence="10">
    <location>
        <begin position="1020"/>
        <end position="1126"/>
    </location>
</feature>
<dbReference type="GO" id="GO:0006397">
    <property type="term" value="P:mRNA processing"/>
    <property type="evidence" value="ECO:0007669"/>
    <property type="project" value="UniProtKB-KW"/>
</dbReference>
<feature type="domain" description="RRM" evidence="11">
    <location>
        <begin position="736"/>
        <end position="813"/>
    </location>
</feature>
<dbReference type="InterPro" id="IPR000504">
    <property type="entry name" value="RRM_dom"/>
</dbReference>
<organism evidence="12 13">
    <name type="scientific">Microthyrium microscopicum</name>
    <dbReference type="NCBI Taxonomy" id="703497"/>
    <lineage>
        <taxon>Eukaryota</taxon>
        <taxon>Fungi</taxon>
        <taxon>Dikarya</taxon>
        <taxon>Ascomycota</taxon>
        <taxon>Pezizomycotina</taxon>
        <taxon>Dothideomycetes</taxon>
        <taxon>Dothideomycetes incertae sedis</taxon>
        <taxon>Microthyriales</taxon>
        <taxon>Microthyriaceae</taxon>
        <taxon>Microthyrium</taxon>
    </lineage>
</organism>
<dbReference type="InterPro" id="IPR012677">
    <property type="entry name" value="Nucleotide-bd_a/b_plait_sf"/>
</dbReference>
<protein>
    <recommendedName>
        <fullName evidence="8">U4/U6 snRNA-associated-splicing factor PRP24</fullName>
    </recommendedName>
</protein>
<dbReference type="OrthoDB" id="360390at2759"/>
<evidence type="ECO:0000256" key="1">
    <source>
        <dbReference type="ARBA" id="ARBA00004123"/>
    </source>
</evidence>
<feature type="region of interest" description="Disordered" evidence="10">
    <location>
        <begin position="597"/>
        <end position="656"/>
    </location>
</feature>
<dbReference type="GO" id="GO:0003729">
    <property type="term" value="F:mRNA binding"/>
    <property type="evidence" value="ECO:0007669"/>
    <property type="project" value="TreeGrafter"/>
</dbReference>
<dbReference type="InterPro" id="IPR031766">
    <property type="entry name" value="RRM_occluded"/>
</dbReference>
<dbReference type="InterPro" id="IPR050502">
    <property type="entry name" value="Euk_RNA-bind_prot"/>
</dbReference>
<feature type="compositionally biased region" description="Basic and acidic residues" evidence="10">
    <location>
        <begin position="1107"/>
        <end position="1119"/>
    </location>
</feature>
<feature type="region of interest" description="Disordered" evidence="10">
    <location>
        <begin position="914"/>
        <end position="937"/>
    </location>
</feature>
<keyword evidence="4 9" id="KW-0694">RNA-binding</keyword>
<feature type="compositionally biased region" description="Polar residues" evidence="10">
    <location>
        <begin position="914"/>
        <end position="930"/>
    </location>
</feature>
<keyword evidence="13" id="KW-1185">Reference proteome</keyword>
<dbReference type="SMART" id="SM00386">
    <property type="entry name" value="HAT"/>
    <property type="match status" value="3"/>
</dbReference>
<dbReference type="CDD" id="cd00590">
    <property type="entry name" value="RRM_SF"/>
    <property type="match status" value="1"/>
</dbReference>
<feature type="domain" description="RRM" evidence="11">
    <location>
        <begin position="946"/>
        <end position="1018"/>
    </location>
</feature>
<dbReference type="FunFam" id="3.30.70.330:FF:000365">
    <property type="entry name" value="U4/U6 snRNA-associated-splicing factor PRP24"/>
    <property type="match status" value="1"/>
</dbReference>
<feature type="domain" description="RRM" evidence="11">
    <location>
        <begin position="827"/>
        <end position="904"/>
    </location>
</feature>
<dbReference type="AlphaFoldDB" id="A0A6A6UVQ6"/>
<dbReference type="InterPro" id="IPR035979">
    <property type="entry name" value="RBD_domain_sf"/>
</dbReference>
<dbReference type="PANTHER" id="PTHR48025">
    <property type="entry name" value="OS02G0815200 PROTEIN"/>
    <property type="match status" value="1"/>
</dbReference>
<dbReference type="InterPro" id="IPR011990">
    <property type="entry name" value="TPR-like_helical_dom_sf"/>
</dbReference>
<evidence type="ECO:0000313" key="13">
    <source>
        <dbReference type="Proteomes" id="UP000799302"/>
    </source>
</evidence>
<comment type="function">
    <text evidence="7">Functions as a recycling factor of the spliceosome, a machinery that forms on each precursor-messenger RNA (pre-mRNA) and catalyzes the removal of introns. Chaperones the re-annealing of U4 and U6 snRNAs (small nuclear RNAs) released from previous rounds of splicing, an initial step in reforming the U4/U6-U5 tri-snRNP (small nuclear ribonucleoprotein) that can reassemble into another spliceosome complex; this step involves binding U6 and facilitating the unwinding of the U6 internal stem loop, followed by base-pairing of U6 to U4.</text>
</comment>
<evidence type="ECO:0000256" key="4">
    <source>
        <dbReference type="ARBA" id="ARBA00022884"/>
    </source>
</evidence>
<keyword evidence="3" id="KW-0677">Repeat</keyword>
<sequence length="1126" mass="127104">MIPDAPKGLPPPALHTYGASSLTVQESHTLAEQAKQLNEDRLKWDVEKDFVKLLHIGLSRHIESGNEARTYELLRDLRHAREFMDEVIPVGEDLWIDWLTDENLLAKSLEDRINLMELHSRAVREEPSSAQLWRQYGDFMYYLYTCSNRPDDGDSPGWPADDKMAGQQLFTWAEMLKVWEHGIENTHNHINDGNQVWDRYMEIRVSALSKQSAPEEIQAVHDLFTSRLIKDAHMTWDQTFGSYSSFVTAFANDQYEELMIQVSQRSQQVKKSYSLREPFEFKIQQAIEKEDKPAEYDAYTDYLAWELRMSGPFSLETISALYARATTRFHTDAALWIGYVGFLIEQSKPGHNQPLHGVLQRANRRCPFSGELWAQRLLAMEVDNSSFQDIEAIKHLATSSLKVDQSGLEDLLTVYIAWCGYLRRRATASGGEDEHDVAEVGIRSALENYRKAGEKVMGKDFRGDPSYRLERIHLRVLFQRNDVAGCRAVWKEVSKQQADSYDFWYRYYIFAMIVWGRSDPTQSPKEPTNILRQGLKRVETMDSPELLIEMYLNHCEQHESVEDYRRATIDVRKAKKRVAERREKETAAQWEAYYKQQAEQNAAQEHAAEVQDGASRKRSAEEDHPDGQSSKKQKAKAEPNNDVAMAEPEAAAEPLKRDREHTVIIVKNIPKDATDLDVRKFFRDCGTVNSIKLKPEKGSQTATVEFETVEDARFAQTKVAKPMGDNQLEIEFAVGTTLYVTNYPPTADDKFIRGLFKDFGEVVDVRFPSLQGNTRRRFCYVQFVDPDQAQKATEIDGQVLDDQYHLSVKVSDPTRKENRHGAIEEGREVVVHNLNWKASEEDVKALFSDTGTVEKVRIPRNMTGQSKGTAFITYSTKAEAEKSVETFHNTPFQSRTLRVEVAVPRAKRTLTTVLRGSTHSASPDPSTNGDAMQLDGEDDASNYKARSLAILNVPDTVNAARLQALLGGYGTIKKFSLRPDHGGAIVEFTEIKSVGEAELGLENTELDGVRIRTGSVPELMKSNPTWKRSRLGERDRTTENGPANTSSSGTAKTTSFAPGPRVARPAPKRGGLGKKTGLGFRKTAGEQNGDGNGGAKSNAEFRAMFLKGKEDGEPAENKAGENQVGE</sequence>
<dbReference type="Pfam" id="PF16842">
    <property type="entry name" value="RRM_occluded"/>
    <property type="match status" value="1"/>
</dbReference>
<evidence type="ECO:0000256" key="6">
    <source>
        <dbReference type="ARBA" id="ARBA00023242"/>
    </source>
</evidence>
<feature type="compositionally biased region" description="Polar residues" evidence="10">
    <location>
        <begin position="1039"/>
        <end position="1056"/>
    </location>
</feature>
<dbReference type="GO" id="GO:0005688">
    <property type="term" value="C:U6 snRNP"/>
    <property type="evidence" value="ECO:0007669"/>
    <property type="project" value="UniProtKB-ARBA"/>
</dbReference>